<evidence type="ECO:0000256" key="6">
    <source>
        <dbReference type="SAM" id="MobiDB-lite"/>
    </source>
</evidence>
<feature type="coiled-coil region" evidence="5">
    <location>
        <begin position="328"/>
        <end position="369"/>
    </location>
</feature>
<accession>A0A6A5DQP4</accession>
<dbReference type="CTD" id="24590558"/>
<dbReference type="Proteomes" id="UP000471633">
    <property type="component" value="Unassembled WGS sequence"/>
</dbReference>
<keyword evidence="8" id="KW-1185">Reference proteome</keyword>
<evidence type="ECO:0000256" key="5">
    <source>
        <dbReference type="SAM" id="Coils"/>
    </source>
</evidence>
<feature type="coiled-coil region" evidence="5">
    <location>
        <begin position="17"/>
        <end position="51"/>
    </location>
</feature>
<dbReference type="SUPFAM" id="SSF57997">
    <property type="entry name" value="Tropomyosin"/>
    <property type="match status" value="1"/>
</dbReference>
<reference evidence="7" key="4">
    <citation type="journal article" date="2022" name="PLoS Pathog.">
        <title>Chromosome-level genome of Schistosoma haematobium underpins genome-wide explorations of molecular variation.</title>
        <authorList>
            <person name="Stroehlein A.J."/>
            <person name="Korhonen P.K."/>
            <person name="Lee V.V."/>
            <person name="Ralph S.A."/>
            <person name="Mentink-Kane M."/>
            <person name="You H."/>
            <person name="McManus D.P."/>
            <person name="Tchuente L.T."/>
            <person name="Stothard J.R."/>
            <person name="Kaur P."/>
            <person name="Dudchenko O."/>
            <person name="Aiden E.L."/>
            <person name="Yang B."/>
            <person name="Yang H."/>
            <person name="Emery A.M."/>
            <person name="Webster B.L."/>
            <person name="Brindley P.J."/>
            <person name="Rollinson D."/>
            <person name="Chang B.C.H."/>
            <person name="Gasser R.B."/>
            <person name="Young N.D."/>
        </authorList>
    </citation>
    <scope>NUCLEOTIDE SEQUENCE</scope>
</reference>
<evidence type="ECO:0000256" key="3">
    <source>
        <dbReference type="ARBA" id="ARBA00023212"/>
    </source>
</evidence>
<feature type="region of interest" description="Disordered" evidence="6">
    <location>
        <begin position="230"/>
        <end position="278"/>
    </location>
</feature>
<feature type="coiled-coil region" evidence="5">
    <location>
        <begin position="402"/>
        <end position="727"/>
    </location>
</feature>
<proteinExistence type="inferred from homology"/>
<feature type="coiled-coil region" evidence="5">
    <location>
        <begin position="924"/>
        <end position="1000"/>
    </location>
</feature>
<comment type="similarity">
    <text evidence="4">Belongs to the CEP135/TSGA10 family.</text>
</comment>
<reference evidence="7" key="2">
    <citation type="journal article" date="2019" name="Gigascience">
        <title>High-quality Schistosoma haematobium genome achieved by single-molecule and long-range sequencing.</title>
        <authorList>
            <person name="Stroehlein A.J."/>
            <person name="Korhonen P.K."/>
            <person name="Chong T.M."/>
            <person name="Lim Y.L."/>
            <person name="Chan K.G."/>
            <person name="Webster B."/>
            <person name="Rollinson D."/>
            <person name="Brindley P.J."/>
            <person name="Gasser R.B."/>
            <person name="Young N.D."/>
        </authorList>
    </citation>
    <scope>NUCLEOTIDE SEQUENCE</scope>
</reference>
<feature type="region of interest" description="Disordered" evidence="6">
    <location>
        <begin position="1241"/>
        <end position="1279"/>
    </location>
</feature>
<dbReference type="PANTHER" id="PTHR20544">
    <property type="entry name" value="CENTROSOMAL PROTEIN CEP135"/>
    <property type="match status" value="1"/>
</dbReference>
<feature type="compositionally biased region" description="Polar residues" evidence="6">
    <location>
        <begin position="1252"/>
        <end position="1266"/>
    </location>
</feature>
<feature type="coiled-coil region" evidence="5">
    <location>
        <begin position="1078"/>
        <end position="1231"/>
    </location>
</feature>
<keyword evidence="3" id="KW-0206">Cytoskeleton</keyword>
<reference evidence="7" key="1">
    <citation type="journal article" date="2012" name="Nat. Genet.">
        <title>Whole-genome sequence of Schistosoma haematobium.</title>
        <authorList>
            <person name="Young N.D."/>
            <person name="Jex A.R."/>
            <person name="Li B."/>
            <person name="Liu S."/>
            <person name="Yang L."/>
            <person name="Xiong Z."/>
            <person name="Li Y."/>
            <person name="Cantacessi C."/>
            <person name="Hall R.S."/>
            <person name="Xu X."/>
            <person name="Chen F."/>
            <person name="Wu X."/>
            <person name="Zerlotini A."/>
            <person name="Oliveira G."/>
            <person name="Hofmann A."/>
            <person name="Zhang G."/>
            <person name="Fang X."/>
            <person name="Kang Y."/>
            <person name="Campbell B.E."/>
            <person name="Loukas A."/>
            <person name="Ranganathan S."/>
            <person name="Rollinson D."/>
            <person name="Rinaldi G."/>
            <person name="Brindley P.J."/>
            <person name="Yang H."/>
            <person name="Wang J."/>
            <person name="Wang J."/>
            <person name="Gasser R.B."/>
        </authorList>
    </citation>
    <scope>NUCLEOTIDE SEQUENCE</scope>
</reference>
<dbReference type="GeneID" id="24590558"/>
<dbReference type="AlphaFoldDB" id="A0A6A5DQP4"/>
<dbReference type="InterPro" id="IPR051877">
    <property type="entry name" value="Centriole_BasalBody_StrucProt"/>
</dbReference>
<evidence type="ECO:0000256" key="2">
    <source>
        <dbReference type="ARBA" id="ARBA00022490"/>
    </source>
</evidence>
<feature type="coiled-coil region" evidence="5">
    <location>
        <begin position="784"/>
        <end position="881"/>
    </location>
</feature>
<keyword evidence="5" id="KW-0175">Coiled coil</keyword>
<protein>
    <submittedName>
        <fullName evidence="7">Testis specific 10, variant 2</fullName>
    </submittedName>
</protein>
<dbReference type="EMBL" id="AMPZ03000004">
    <property type="protein sequence ID" value="KAH9585731.1"/>
    <property type="molecule type" value="Genomic_DNA"/>
</dbReference>
<keyword evidence="2" id="KW-0963">Cytoplasm</keyword>
<evidence type="ECO:0000256" key="1">
    <source>
        <dbReference type="ARBA" id="ARBA00004114"/>
    </source>
</evidence>
<feature type="coiled-coil region" evidence="5">
    <location>
        <begin position="91"/>
        <end position="188"/>
    </location>
</feature>
<feature type="compositionally biased region" description="Basic and acidic residues" evidence="6">
    <location>
        <begin position="1267"/>
        <end position="1279"/>
    </location>
</feature>
<evidence type="ECO:0000313" key="7">
    <source>
        <dbReference type="EMBL" id="KAH9585731.1"/>
    </source>
</evidence>
<reference evidence="7" key="3">
    <citation type="submission" date="2021-06" db="EMBL/GenBank/DDBJ databases">
        <title>Chromosome-level genome assembly for S. haematobium.</title>
        <authorList>
            <person name="Stroehlein A.J."/>
        </authorList>
    </citation>
    <scope>NUCLEOTIDE SEQUENCE</scope>
</reference>
<dbReference type="GO" id="GO:0005814">
    <property type="term" value="C:centriole"/>
    <property type="evidence" value="ECO:0007669"/>
    <property type="project" value="UniProtKB-SubCell"/>
</dbReference>
<evidence type="ECO:0000313" key="8">
    <source>
        <dbReference type="Proteomes" id="UP000471633"/>
    </source>
</evidence>
<comment type="caution">
    <text evidence="7">The sequence shown here is derived from an EMBL/GenBank/DDBJ whole genome shotgun (WGS) entry which is preliminary data.</text>
</comment>
<dbReference type="PANTHER" id="PTHR20544:SF0">
    <property type="entry name" value="NUCLEOPROTEIN TPR_MLP1 DOMAIN-CONTAINING PROTEIN"/>
    <property type="match status" value="1"/>
</dbReference>
<sequence length="1279" mass="151055">MPTVCLEKSTPKNNIARKEYNKLIGELNNEIDRLSTQNKSLIEKLAITEDQITVGRRNERDLENHNKALVEELCQLSKVNLTLKDERRHEIDLIEEETKRLRIQLDDAVRLKMEAEKEIQKLNMERENLERNLSDAQKKCHTMDTSERDMRNLILRAEEDKKRLAQRIEKLTANERALVLELERLKRHGGTSDGRTKRISQLDEFISGIEADRDYWRGQVEILQQMLNYPSLTSGTEGSGIGRTTTSSRLKSKPPTGQHTTTPSKLGGSLKDAKQRKLEQQVQELRVERDLLRQELESITRSRHRSPSPVTRSRSLNRFQTRDDYTELTKLRQERDELRSLLNKLEHRVQEIQRNVHTLTQERDQINKLYNDSRSEIHRLHQDLYAMHETGDRNTQTTQTVLRRVESERDRALVDLSRVTAERDSLITKYKNCTENAHADKLRLTNQLDHLENSLNQVAEERDEVIRRVSMHRLRIDELQQRQQQLEDSLAERQELLKKVNEESAQLKQEAELQNNRLEERELQISQMNERTRVMEMDCRRLHERVDEYDMKLRKERDECSLLRNQLQNMEEEKVKLQCDFDNLTCERDDLVKHQRQIEKRAQINLSERDRLSRQVNGLNDLKESLEKQLRQLEKDYSDQTTKYQLEREANEKLQQRIDTAIHNKNSIDRRANWLEQQTEELRSHIDQLEQQLSTQKDENKWMSETNEKLTADNESLRATVELANKDKVHLESCIEEMSSAHRQSLREREDLVQRSNGLHERNIELDAENKKLDLEVKRNAEALRAERNTSADLQQQLELCRRRSETAERDANDWSSRVRLAEDQLHKSETRVVQLERELRVERDDYSQLRSRMEMLEEEKQNLEINLKETSQRLSHTEVDLSSRLREIHDIRSAHEEAVRTNTRTQEALSTRNNELTAARTELNSIQTSLSETRRLLESEQRETSRLREDLNHMARESQTLQTDLQDVGDERDELKQRMKDYLNELSRLERVLSERDSECSKLMDQLRTANEESESWRTRWETAENKLTSCKVDLEDKEGELSNERERSDLKDREISHLRATLNSTEIQSNATSRSLVEANEQLRMSRAEIETLSTEISRIRDALSRSETEKANVQRENNTQRLDNDQLRAQLDDFEVELEQIKEQLEDERENNRNINEILTITRQKEQKALSEAQERTTEVIALRDRITSAEERAEMAQREVEKVRERLAETEREANRLSRSLSAERFEKERALSELRLSSLPAGYRPSGYSSLGATYYPGTSVSRDRTAYQERDDY</sequence>
<gene>
    <name evidence="7" type="primary">TSGA10_1</name>
    <name evidence="7" type="ORF">MS3_00006894</name>
</gene>
<name>A0A6A5DQP4_SCHHA</name>
<organism evidence="7 8">
    <name type="scientific">Schistosoma haematobium</name>
    <name type="common">Blood fluke</name>
    <dbReference type="NCBI Taxonomy" id="6185"/>
    <lineage>
        <taxon>Eukaryota</taxon>
        <taxon>Metazoa</taxon>
        <taxon>Spiralia</taxon>
        <taxon>Lophotrochozoa</taxon>
        <taxon>Platyhelminthes</taxon>
        <taxon>Trematoda</taxon>
        <taxon>Digenea</taxon>
        <taxon>Strigeidida</taxon>
        <taxon>Schistosomatoidea</taxon>
        <taxon>Schistosomatidae</taxon>
        <taxon>Schistosoma</taxon>
    </lineage>
</organism>
<evidence type="ECO:0000256" key="4">
    <source>
        <dbReference type="ARBA" id="ARBA00038123"/>
    </source>
</evidence>
<dbReference type="KEGG" id="shx:MS3_00006894"/>
<dbReference type="RefSeq" id="XP_035589570.1">
    <property type="nucleotide sequence ID" value="XM_035733114.2"/>
</dbReference>
<comment type="subcellular location">
    <subcellularLocation>
        <location evidence="1">Cytoplasm</location>
        <location evidence="1">Cytoskeleton</location>
        <location evidence="1">Microtubule organizing center</location>
        <location evidence="1">Centrosome</location>
        <location evidence="1">Centriole</location>
    </subcellularLocation>
</comment>
<feature type="compositionally biased region" description="Polar residues" evidence="6">
    <location>
        <begin position="230"/>
        <end position="264"/>
    </location>
</feature>